<protein>
    <submittedName>
        <fullName evidence="2">Ornithine cyclodeaminase</fullName>
    </submittedName>
</protein>
<dbReference type="InterPro" id="IPR023401">
    <property type="entry name" value="ODC_N"/>
</dbReference>
<dbReference type="PIRSF" id="PIRSF001439">
    <property type="entry name" value="CryM"/>
    <property type="match status" value="1"/>
</dbReference>
<dbReference type="EMBL" id="CP021404">
    <property type="protein sequence ID" value="ATI41541.1"/>
    <property type="molecule type" value="Genomic_DNA"/>
</dbReference>
<dbReference type="FunFam" id="3.40.50.720:FF:000311">
    <property type="entry name" value="Ornithine cyclodeaminase"/>
    <property type="match status" value="1"/>
</dbReference>
<dbReference type="GO" id="GO:0019752">
    <property type="term" value="P:carboxylic acid metabolic process"/>
    <property type="evidence" value="ECO:0007669"/>
    <property type="project" value="UniProtKB-ARBA"/>
</dbReference>
<dbReference type="InterPro" id="IPR003462">
    <property type="entry name" value="ODC_Mu_crystall"/>
</dbReference>
<sequence length="308" mass="32490">MKLVTRASYGDRIDWTRIVDAIAAGHRMPPAQIEDVFLGPPGRTLLSRAAWIEGLGYGVKSVTVMAENTSRGLPTVQGAMLVFEDRAGALIATIESALVTDLKTAADSALGARHLARQDSKTLLILGAGQVARNVAAAYRQIFPGLERILLWNRTSEKAAALAADLAASGLPAEAVSDVASAAAQADIIVTATMSSDPVLHGDWITPGTHVDLIGAFRAEMREADDALLQKARIFVDSRDTTLHHIGELKIPLASGAITEADVLADLYQLDQGHAGRTGPDDITVFKNGGGAHLDLMTAFAILGDADR</sequence>
<dbReference type="GO" id="GO:0005737">
    <property type="term" value="C:cytoplasm"/>
    <property type="evidence" value="ECO:0007669"/>
    <property type="project" value="TreeGrafter"/>
</dbReference>
<evidence type="ECO:0000313" key="2">
    <source>
        <dbReference type="EMBL" id="ATI41541.1"/>
    </source>
</evidence>
<dbReference type="InterPro" id="IPR036291">
    <property type="entry name" value="NAD(P)-bd_dom_sf"/>
</dbReference>
<dbReference type="Gene3D" id="3.40.50.720">
    <property type="entry name" value="NAD(P)-binding Rossmann-like Domain"/>
    <property type="match status" value="1"/>
</dbReference>
<dbReference type="Proteomes" id="UP000219050">
    <property type="component" value="Chromosome"/>
</dbReference>
<dbReference type="Gene3D" id="3.30.1780.10">
    <property type="entry name" value="ornithine cyclodeaminase, domain 1"/>
    <property type="match status" value="1"/>
</dbReference>
<name>A0A291LXW8_9RHOB</name>
<proteinExistence type="inferred from homology"/>
<keyword evidence="3" id="KW-1185">Reference proteome</keyword>
<evidence type="ECO:0000256" key="1">
    <source>
        <dbReference type="ARBA" id="ARBA00008903"/>
    </source>
</evidence>
<comment type="similarity">
    <text evidence="1">Belongs to the ornithine cyclodeaminase/mu-crystallin family.</text>
</comment>
<dbReference type="RefSeq" id="WP_097372948.1">
    <property type="nucleotide sequence ID" value="NZ_CP021404.1"/>
</dbReference>
<dbReference type="PANTHER" id="PTHR13812">
    <property type="entry name" value="KETIMINE REDUCTASE MU-CRYSTALLIN"/>
    <property type="match status" value="1"/>
</dbReference>
<reference evidence="2 3" key="1">
    <citation type="submission" date="2017-05" db="EMBL/GenBank/DDBJ databases">
        <title>Comparative genomic and metabolic analysis of manganese-oxidizing mechanisms in Celeribater manganoxidans DY25T: its adaption to the environment of polymetallic nodule.</title>
        <authorList>
            <person name="Wang X."/>
        </authorList>
    </citation>
    <scope>NUCLEOTIDE SEQUENCE [LARGE SCALE GENOMIC DNA]</scope>
    <source>
        <strain evidence="2 3">DY25</strain>
    </source>
</reference>
<dbReference type="SUPFAM" id="SSF51735">
    <property type="entry name" value="NAD(P)-binding Rossmann-fold domains"/>
    <property type="match status" value="1"/>
</dbReference>
<dbReference type="OrthoDB" id="9785971at2"/>
<accession>A0A291LXW8</accession>
<dbReference type="Pfam" id="PF02423">
    <property type="entry name" value="OCD_Mu_crystall"/>
    <property type="match status" value="1"/>
</dbReference>
<gene>
    <name evidence="2" type="ORF">CBW24_05685</name>
</gene>
<dbReference type="KEGG" id="cmag:CBW24_05685"/>
<evidence type="ECO:0000313" key="3">
    <source>
        <dbReference type="Proteomes" id="UP000219050"/>
    </source>
</evidence>
<dbReference type="PANTHER" id="PTHR13812:SF19">
    <property type="entry name" value="KETIMINE REDUCTASE MU-CRYSTALLIN"/>
    <property type="match status" value="1"/>
</dbReference>
<dbReference type="AlphaFoldDB" id="A0A291LXW8"/>
<dbReference type="GO" id="GO:0016491">
    <property type="term" value="F:oxidoreductase activity"/>
    <property type="evidence" value="ECO:0007669"/>
    <property type="project" value="UniProtKB-ARBA"/>
</dbReference>
<organism evidence="2 3">
    <name type="scientific">Pacificitalea manganoxidans</name>
    <dbReference type="NCBI Taxonomy" id="1411902"/>
    <lineage>
        <taxon>Bacteria</taxon>
        <taxon>Pseudomonadati</taxon>
        <taxon>Pseudomonadota</taxon>
        <taxon>Alphaproteobacteria</taxon>
        <taxon>Rhodobacterales</taxon>
        <taxon>Paracoccaceae</taxon>
        <taxon>Pacificitalea</taxon>
    </lineage>
</organism>